<dbReference type="PANTHER" id="PTHR11558">
    <property type="entry name" value="SPERMIDINE/SPERMINE SYNTHASE"/>
    <property type="match status" value="1"/>
</dbReference>
<organism evidence="6 7">
    <name type="scientific">Monilinia laxa</name>
    <name type="common">Brown rot fungus</name>
    <name type="synonym">Sclerotinia laxa</name>
    <dbReference type="NCBI Taxonomy" id="61186"/>
    <lineage>
        <taxon>Eukaryota</taxon>
        <taxon>Fungi</taxon>
        <taxon>Dikarya</taxon>
        <taxon>Ascomycota</taxon>
        <taxon>Pezizomycotina</taxon>
        <taxon>Leotiomycetes</taxon>
        <taxon>Helotiales</taxon>
        <taxon>Sclerotiniaceae</taxon>
        <taxon>Monilinia</taxon>
    </lineage>
</organism>
<evidence type="ECO:0000256" key="3">
    <source>
        <dbReference type="PROSITE-ProRule" id="PRU00354"/>
    </source>
</evidence>
<dbReference type="InterPro" id="IPR035246">
    <property type="entry name" value="Spermidine_synt_N"/>
</dbReference>
<protein>
    <recommendedName>
        <fullName evidence="5">PABS domain-containing protein</fullName>
    </recommendedName>
</protein>
<dbReference type="NCBIfam" id="NF002010">
    <property type="entry name" value="PRK00811.1"/>
    <property type="match status" value="1"/>
</dbReference>
<dbReference type="GO" id="GO:0004766">
    <property type="term" value="F:spermidine synthase activity"/>
    <property type="evidence" value="ECO:0007669"/>
    <property type="project" value="TreeGrafter"/>
</dbReference>
<dbReference type="InterPro" id="IPR001045">
    <property type="entry name" value="Spermi_synthase"/>
</dbReference>
<dbReference type="PANTHER" id="PTHR11558:SF11">
    <property type="entry name" value="SPERMIDINE SYNTHASE"/>
    <property type="match status" value="1"/>
</dbReference>
<dbReference type="InterPro" id="IPR029063">
    <property type="entry name" value="SAM-dependent_MTases_sf"/>
</dbReference>
<dbReference type="Gene3D" id="3.40.50.150">
    <property type="entry name" value="Vaccinia Virus protein VP39"/>
    <property type="match status" value="1"/>
</dbReference>
<dbReference type="NCBIfam" id="TIGR00417">
    <property type="entry name" value="speE"/>
    <property type="match status" value="1"/>
</dbReference>
<proteinExistence type="inferred from homology"/>
<keyword evidence="2 3" id="KW-0808">Transferase</keyword>
<dbReference type="FunFam" id="3.40.50.150:FF:000013">
    <property type="entry name" value="Spermidine synthase"/>
    <property type="match status" value="1"/>
</dbReference>
<keyword evidence="3" id="KW-0620">Polyamine biosynthesis</keyword>
<gene>
    <name evidence="6" type="ORF">EYC80_011030</name>
</gene>
<dbReference type="GO" id="GO:0015940">
    <property type="term" value="P:pantothenate biosynthetic process"/>
    <property type="evidence" value="ECO:0007669"/>
    <property type="project" value="UniProtKB-ARBA"/>
</dbReference>
<comment type="similarity">
    <text evidence="1 4">Belongs to the spermidine/spermine synthase family.</text>
</comment>
<dbReference type="HAMAP" id="MF_00198">
    <property type="entry name" value="Spermidine_synth"/>
    <property type="match status" value="1"/>
</dbReference>
<evidence type="ECO:0000259" key="5">
    <source>
        <dbReference type="PROSITE" id="PS51006"/>
    </source>
</evidence>
<dbReference type="GO" id="GO:0005829">
    <property type="term" value="C:cytosol"/>
    <property type="evidence" value="ECO:0007669"/>
    <property type="project" value="TreeGrafter"/>
</dbReference>
<accession>A0A5N6JQ83</accession>
<evidence type="ECO:0000256" key="1">
    <source>
        <dbReference type="ARBA" id="ARBA00007867"/>
    </source>
</evidence>
<evidence type="ECO:0000256" key="4">
    <source>
        <dbReference type="RuleBase" id="RU003836"/>
    </source>
</evidence>
<keyword evidence="7" id="KW-1185">Reference proteome</keyword>
<dbReference type="InterPro" id="IPR030373">
    <property type="entry name" value="PABS_CS"/>
</dbReference>
<dbReference type="Pfam" id="PF17284">
    <property type="entry name" value="Spermine_synt_N"/>
    <property type="match status" value="1"/>
</dbReference>
<feature type="active site" description="Proton acceptor" evidence="3">
    <location>
        <position position="338"/>
    </location>
</feature>
<feature type="domain" description="PABS" evidence="5">
    <location>
        <begin position="183"/>
        <end position="418"/>
    </location>
</feature>
<dbReference type="CDD" id="cd02440">
    <property type="entry name" value="AdoMet_MTases"/>
    <property type="match status" value="1"/>
</dbReference>
<dbReference type="AlphaFoldDB" id="A0A5N6JQ83"/>
<dbReference type="Pfam" id="PF01564">
    <property type="entry name" value="Spermine_synth"/>
    <property type="match status" value="1"/>
</dbReference>
<comment type="caution">
    <text evidence="6">The sequence shown here is derived from an EMBL/GenBank/DDBJ whole genome shotgun (WGS) entry which is preliminary data.</text>
</comment>
<sequence>MVKKSFVGAIRFVFPQDLQHRQRHSHIHTRGLHRDQVVPPTRVELQSDEIPPGTTTSHFTLHTSHFTLHASRFALHCFIPSLPKVLLPTLFAHLLPMLTPLRNENFFFKISKLRTTWSSNLPYFTRRYILSIHLQQPSLNIFRTRSLKLLSSYPRYNLSFLPNKFSARSVAKMSEITHPTIQDGWFREISNMWPGQAMTLKVKKVLHHEKSKYQDVLVFESTDYGTVLVLDNVIQATERDEFSYQEMIAHLALNSHPNPKKVLVIGGGDGGVLREVVKHESVEEAILCDIDEAVIRLSKKYLPDMSVSYQHPKVKTHIGDGFKFLDDYKNEFDVIITDSSDPEGPAESLFQKPYFELLHGALREGGVITTQAENQWIHLPMITKLKKDCKEVFPNVEYAYTTIPTYPSGQIGFMVCCKDANRDLRKPLRKWSPEEEEKLCRYYNAAIHEASFVLPTFARVALK</sequence>
<dbReference type="PROSITE" id="PS01330">
    <property type="entry name" value="PABS_1"/>
    <property type="match status" value="1"/>
</dbReference>
<dbReference type="Proteomes" id="UP000326757">
    <property type="component" value="Unassembled WGS sequence"/>
</dbReference>
<dbReference type="InterPro" id="IPR030374">
    <property type="entry name" value="PABS"/>
</dbReference>
<dbReference type="OrthoDB" id="38125at2759"/>
<evidence type="ECO:0000256" key="2">
    <source>
        <dbReference type="ARBA" id="ARBA00022679"/>
    </source>
</evidence>
<dbReference type="FunFam" id="2.30.140.10:FF:000001">
    <property type="entry name" value="SPE3p Spermidine synthase"/>
    <property type="match status" value="1"/>
</dbReference>
<dbReference type="GO" id="GO:0008295">
    <property type="term" value="P:spermidine biosynthetic process"/>
    <property type="evidence" value="ECO:0007669"/>
    <property type="project" value="TreeGrafter"/>
</dbReference>
<dbReference type="Gene3D" id="2.30.140.10">
    <property type="entry name" value="Spermidine synthase, tetramerisation domain"/>
    <property type="match status" value="1"/>
</dbReference>
<evidence type="ECO:0000313" key="6">
    <source>
        <dbReference type="EMBL" id="KAB8290161.1"/>
    </source>
</evidence>
<evidence type="ECO:0000313" key="7">
    <source>
        <dbReference type="Proteomes" id="UP000326757"/>
    </source>
</evidence>
<name>A0A5N6JQ83_MONLA</name>
<dbReference type="PROSITE" id="PS51006">
    <property type="entry name" value="PABS_2"/>
    <property type="match status" value="1"/>
</dbReference>
<dbReference type="EMBL" id="VIGI01000018">
    <property type="protein sequence ID" value="KAB8290161.1"/>
    <property type="molecule type" value="Genomic_DNA"/>
</dbReference>
<dbReference type="SUPFAM" id="SSF53335">
    <property type="entry name" value="S-adenosyl-L-methionine-dependent methyltransferases"/>
    <property type="match status" value="1"/>
</dbReference>
<dbReference type="InterPro" id="IPR037163">
    <property type="entry name" value="Spermidine_synt_N_sf"/>
</dbReference>
<reference evidence="6 7" key="1">
    <citation type="submission" date="2019-06" db="EMBL/GenBank/DDBJ databases">
        <title>Genome Sequence of the Brown Rot Fungal Pathogen Monilinia laxa.</title>
        <authorList>
            <person name="De Miccolis Angelini R.M."/>
            <person name="Landi L."/>
            <person name="Abate D."/>
            <person name="Pollastro S."/>
            <person name="Romanazzi G."/>
            <person name="Faretra F."/>
        </authorList>
    </citation>
    <scope>NUCLEOTIDE SEQUENCE [LARGE SCALE GENOMIC DNA]</scope>
    <source>
        <strain evidence="6 7">Mlax316</strain>
    </source>
</reference>